<evidence type="ECO:0000259" key="3">
    <source>
        <dbReference type="Pfam" id="PF00465"/>
    </source>
</evidence>
<feature type="region of interest" description="Disordered" evidence="2">
    <location>
        <begin position="318"/>
        <end position="349"/>
    </location>
</feature>
<evidence type="ECO:0000313" key="4">
    <source>
        <dbReference type="EMBL" id="KJZ75384.1"/>
    </source>
</evidence>
<dbReference type="AlphaFoldDB" id="A0A0F8A5I4"/>
<feature type="compositionally biased region" description="Basic residues" evidence="2">
    <location>
        <begin position="277"/>
        <end position="286"/>
    </location>
</feature>
<name>A0A0F8A5I4_9HYPO</name>
<feature type="region of interest" description="Disordered" evidence="2">
    <location>
        <begin position="1"/>
        <end position="86"/>
    </location>
</feature>
<feature type="compositionally biased region" description="Low complexity" evidence="2">
    <location>
        <begin position="1"/>
        <end position="37"/>
    </location>
</feature>
<dbReference type="Pfam" id="PF00465">
    <property type="entry name" value="Fe-ADH"/>
    <property type="match status" value="1"/>
</dbReference>
<organism evidence="4 5">
    <name type="scientific">Hirsutella minnesotensis 3608</name>
    <dbReference type="NCBI Taxonomy" id="1043627"/>
    <lineage>
        <taxon>Eukaryota</taxon>
        <taxon>Fungi</taxon>
        <taxon>Dikarya</taxon>
        <taxon>Ascomycota</taxon>
        <taxon>Pezizomycotina</taxon>
        <taxon>Sordariomycetes</taxon>
        <taxon>Hypocreomycetidae</taxon>
        <taxon>Hypocreales</taxon>
        <taxon>Ophiocordycipitaceae</taxon>
        <taxon>Hirsutella</taxon>
    </lineage>
</organism>
<feature type="compositionally biased region" description="Basic and acidic residues" evidence="2">
    <location>
        <begin position="336"/>
        <end position="345"/>
    </location>
</feature>
<protein>
    <recommendedName>
        <fullName evidence="3">Alcohol dehydrogenase iron-type/glycerol dehydrogenase GldA domain-containing protein</fullName>
    </recommendedName>
</protein>
<dbReference type="EMBL" id="KQ030518">
    <property type="protein sequence ID" value="KJZ75384.1"/>
    <property type="molecule type" value="Genomic_DNA"/>
</dbReference>
<dbReference type="OrthoDB" id="3360544at2759"/>
<dbReference type="Proteomes" id="UP000054481">
    <property type="component" value="Unassembled WGS sequence"/>
</dbReference>
<keyword evidence="5" id="KW-1185">Reference proteome</keyword>
<evidence type="ECO:0000256" key="2">
    <source>
        <dbReference type="SAM" id="MobiDB-lite"/>
    </source>
</evidence>
<sequence length="357" mass="36545">MNPIASATNTSSTTTTSTATTSPLRSPPSSLGPLSLPRGEAGVGGSSSTSPITPPSPSDSLFSPAASSLSGRKSKSSSRGSRQSTASAVASAVAHLKVSTSPKDAQEVVVTNATTASALSLRSTPSSDPSTTPPRVVYGCGTIARLPAELGRLHLSSPLIVSSPSRIGLARRIQALIPNLDSRILDSAVVNVPARVIDDVLERISGRDAVISIGGASAVGLAKVIGCRKAIPHICIPTTYSGSEMMPLLLDASPARHSSSSGGSSCSSSSSSSSSGRSRHHDHKSSRRESASNTSSVRDPRTLPAVIIYDEELTLSPSKTISAPSDSAAMAQSTELRSRPSKGDETAQWSYIHLPGV</sequence>
<dbReference type="GO" id="GO:0046872">
    <property type="term" value="F:metal ion binding"/>
    <property type="evidence" value="ECO:0007669"/>
    <property type="project" value="InterPro"/>
</dbReference>
<dbReference type="Gene3D" id="3.40.50.1970">
    <property type="match status" value="1"/>
</dbReference>
<feature type="compositionally biased region" description="Low complexity" evidence="2">
    <location>
        <begin position="256"/>
        <end position="276"/>
    </location>
</feature>
<feature type="compositionally biased region" description="Polar residues" evidence="2">
    <location>
        <begin position="318"/>
        <end position="335"/>
    </location>
</feature>
<keyword evidence="1" id="KW-0560">Oxidoreductase</keyword>
<evidence type="ECO:0000256" key="1">
    <source>
        <dbReference type="ARBA" id="ARBA00023002"/>
    </source>
</evidence>
<proteinExistence type="predicted"/>
<feature type="compositionally biased region" description="Low complexity" evidence="2">
    <location>
        <begin position="65"/>
        <end position="86"/>
    </location>
</feature>
<feature type="region of interest" description="Disordered" evidence="2">
    <location>
        <begin position="253"/>
        <end position="299"/>
    </location>
</feature>
<dbReference type="GO" id="GO:0016491">
    <property type="term" value="F:oxidoreductase activity"/>
    <property type="evidence" value="ECO:0007669"/>
    <property type="project" value="UniProtKB-KW"/>
</dbReference>
<dbReference type="SUPFAM" id="SSF56796">
    <property type="entry name" value="Dehydroquinate synthase-like"/>
    <property type="match status" value="1"/>
</dbReference>
<gene>
    <name evidence="4" type="ORF">HIM_05310</name>
</gene>
<evidence type="ECO:0000313" key="5">
    <source>
        <dbReference type="Proteomes" id="UP000054481"/>
    </source>
</evidence>
<reference evidence="4 5" key="1">
    <citation type="journal article" date="2014" name="Genome Biol. Evol.">
        <title>Comparative genomics and transcriptomics analyses reveal divergent lifestyle features of nematode endoparasitic fungus Hirsutella minnesotensis.</title>
        <authorList>
            <person name="Lai Y."/>
            <person name="Liu K."/>
            <person name="Zhang X."/>
            <person name="Zhang X."/>
            <person name="Li K."/>
            <person name="Wang N."/>
            <person name="Shu C."/>
            <person name="Wu Y."/>
            <person name="Wang C."/>
            <person name="Bushley K.E."/>
            <person name="Xiang M."/>
            <person name="Liu X."/>
        </authorList>
    </citation>
    <scope>NUCLEOTIDE SEQUENCE [LARGE SCALE GENOMIC DNA]</scope>
    <source>
        <strain evidence="4 5">3608</strain>
    </source>
</reference>
<accession>A0A0F8A5I4</accession>
<feature type="domain" description="Alcohol dehydrogenase iron-type/glycerol dehydrogenase GldA" evidence="3">
    <location>
        <begin position="133"/>
        <end position="248"/>
    </location>
</feature>
<dbReference type="InterPro" id="IPR001670">
    <property type="entry name" value="ADH_Fe/GldA"/>
</dbReference>